<dbReference type="Pfam" id="PF22691">
    <property type="entry name" value="Thiolase_C_1"/>
    <property type="match status" value="1"/>
</dbReference>
<protein>
    <submittedName>
        <fullName evidence="2">Acetyl-CoA acetyltransferase</fullName>
    </submittedName>
</protein>
<organism evidence="2 3">
    <name type="scientific">Virgisporangium aurantiacum</name>
    <dbReference type="NCBI Taxonomy" id="175570"/>
    <lineage>
        <taxon>Bacteria</taxon>
        <taxon>Bacillati</taxon>
        <taxon>Actinomycetota</taxon>
        <taxon>Actinomycetes</taxon>
        <taxon>Micromonosporales</taxon>
        <taxon>Micromonosporaceae</taxon>
        <taxon>Virgisporangium</taxon>
    </lineage>
</organism>
<dbReference type="Gene3D" id="3.40.47.10">
    <property type="match status" value="1"/>
</dbReference>
<feature type="domain" description="Thiolase C-terminal" evidence="1">
    <location>
        <begin position="248"/>
        <end position="374"/>
    </location>
</feature>
<dbReference type="PIRSF" id="PIRSF000429">
    <property type="entry name" value="Ac-CoA_Ac_transf"/>
    <property type="match status" value="1"/>
</dbReference>
<dbReference type="InterPro" id="IPR055140">
    <property type="entry name" value="Thiolase_C_2"/>
</dbReference>
<dbReference type="GO" id="GO:0016747">
    <property type="term" value="F:acyltransferase activity, transferring groups other than amino-acyl groups"/>
    <property type="evidence" value="ECO:0007669"/>
    <property type="project" value="InterPro"/>
</dbReference>
<evidence type="ECO:0000313" key="2">
    <source>
        <dbReference type="EMBL" id="GIJ60689.1"/>
    </source>
</evidence>
<dbReference type="CDD" id="cd00829">
    <property type="entry name" value="SCP-x_thiolase"/>
    <property type="match status" value="1"/>
</dbReference>
<dbReference type="InterPro" id="IPR016039">
    <property type="entry name" value="Thiolase-like"/>
</dbReference>
<dbReference type="InterPro" id="IPR002155">
    <property type="entry name" value="Thiolase"/>
</dbReference>
<proteinExistence type="predicted"/>
<sequence>MSIRAAVLGTGQTDHRSKRLDVSMAGLCREAIDRALADAGVDWPQIDAVVLGKAPDLFEGVMMPELFLADAIGATGRPLLRVHTAGSVGGSTAVVASSLVRAGVHKRVLAVAFEKQSESNAMWALSIAPPFTMPVNAGAGGYFAPHIRSYIRRSGAPSHVGAMVAVKDRRNGALNPHAHLRQPEITLESVRASTMLWDPVRYDETCPSSDGACAVVIGDQEAAEASDRQVAWIRATAMRTEPTMFAGKDHVSPRAGREAAEALWRDAGITDPLDQIDAAEIYVPFSWFEPMWLENLGFAAPGEGWKLTESGETRIGGALPVNPSGGVLCSNPIGASGLLRFAEAAMQVMGRAGEHQVADVRTALGHAYGGGSQFFSMWVVGTTPQA</sequence>
<evidence type="ECO:0000259" key="1">
    <source>
        <dbReference type="Pfam" id="PF22691"/>
    </source>
</evidence>
<reference evidence="2" key="1">
    <citation type="submission" date="2021-01" db="EMBL/GenBank/DDBJ databases">
        <title>Whole genome shotgun sequence of Virgisporangium aurantiacum NBRC 16421.</title>
        <authorList>
            <person name="Komaki H."/>
            <person name="Tamura T."/>
        </authorList>
    </citation>
    <scope>NUCLEOTIDE SEQUENCE</scope>
    <source>
        <strain evidence="2">NBRC 16421</strain>
    </source>
</reference>
<dbReference type="Proteomes" id="UP000612585">
    <property type="component" value="Unassembled WGS sequence"/>
</dbReference>
<dbReference type="PANTHER" id="PTHR42870">
    <property type="entry name" value="ACETYL-COA C-ACETYLTRANSFERASE"/>
    <property type="match status" value="1"/>
</dbReference>
<dbReference type="AlphaFoldDB" id="A0A8J3ZB23"/>
<dbReference type="EMBL" id="BOPG01000058">
    <property type="protein sequence ID" value="GIJ60689.1"/>
    <property type="molecule type" value="Genomic_DNA"/>
</dbReference>
<gene>
    <name evidence="2" type="primary">atoB_3</name>
    <name evidence="2" type="ORF">Vau01_082050</name>
</gene>
<accession>A0A8J3ZB23</accession>
<dbReference type="SUPFAM" id="SSF53901">
    <property type="entry name" value="Thiolase-like"/>
    <property type="match status" value="2"/>
</dbReference>
<keyword evidence="3" id="KW-1185">Reference proteome</keyword>
<dbReference type="PANTHER" id="PTHR42870:SF1">
    <property type="entry name" value="NON-SPECIFIC LIPID-TRANSFER PROTEIN-LIKE 2"/>
    <property type="match status" value="1"/>
</dbReference>
<comment type="caution">
    <text evidence="2">The sequence shown here is derived from an EMBL/GenBank/DDBJ whole genome shotgun (WGS) entry which is preliminary data.</text>
</comment>
<evidence type="ECO:0000313" key="3">
    <source>
        <dbReference type="Proteomes" id="UP000612585"/>
    </source>
</evidence>
<dbReference type="NCBIfam" id="NF006180">
    <property type="entry name" value="PRK08313.1"/>
    <property type="match status" value="1"/>
</dbReference>
<name>A0A8J3ZB23_9ACTN</name>
<dbReference type="RefSeq" id="WP_204005226.1">
    <property type="nucleotide sequence ID" value="NZ_BOPG01000058.1"/>
</dbReference>